<comment type="similarity">
    <text evidence="2 6">Belongs to the flagella basal body rod proteins family.</text>
</comment>
<comment type="caution">
    <text evidence="8">The sequence shown here is derived from an EMBL/GenBank/DDBJ whole genome shotgun (WGS) entry which is preliminary data.</text>
</comment>
<evidence type="ECO:0000256" key="5">
    <source>
        <dbReference type="ARBA" id="ARBA00024934"/>
    </source>
</evidence>
<proteinExistence type="inferred from homology"/>
<dbReference type="GO" id="GO:0071978">
    <property type="term" value="P:bacterial-type flagellum-dependent swarming motility"/>
    <property type="evidence" value="ECO:0007669"/>
    <property type="project" value="TreeGrafter"/>
</dbReference>
<keyword evidence="8" id="KW-0969">Cilium</keyword>
<evidence type="ECO:0000256" key="2">
    <source>
        <dbReference type="ARBA" id="ARBA00009677"/>
    </source>
</evidence>
<dbReference type="PANTHER" id="PTHR30435">
    <property type="entry name" value="FLAGELLAR PROTEIN"/>
    <property type="match status" value="1"/>
</dbReference>
<accession>A0A8J3B614</accession>
<organism evidence="8 9">
    <name type="scientific">Calditerricola satsumensis</name>
    <dbReference type="NCBI Taxonomy" id="373054"/>
    <lineage>
        <taxon>Bacteria</taxon>
        <taxon>Bacillati</taxon>
        <taxon>Bacillota</taxon>
        <taxon>Bacilli</taxon>
        <taxon>Bacillales</taxon>
        <taxon>Bacillaceae</taxon>
        <taxon>Calditerricola</taxon>
    </lineage>
</organism>
<dbReference type="GO" id="GO:0030694">
    <property type="term" value="C:bacterial-type flagellum basal body, rod"/>
    <property type="evidence" value="ECO:0007669"/>
    <property type="project" value="InterPro"/>
</dbReference>
<dbReference type="RefSeq" id="WP_229725701.1">
    <property type="nucleotide sequence ID" value="NZ_BMOF01000014.1"/>
</dbReference>
<evidence type="ECO:0000256" key="1">
    <source>
        <dbReference type="ARBA" id="ARBA00004117"/>
    </source>
</evidence>
<dbReference type="InterPro" id="IPR006300">
    <property type="entry name" value="FlgB"/>
</dbReference>
<evidence type="ECO:0000259" key="7">
    <source>
        <dbReference type="Pfam" id="PF00460"/>
    </source>
</evidence>
<dbReference type="AlphaFoldDB" id="A0A8J3B614"/>
<evidence type="ECO:0000313" key="9">
    <source>
        <dbReference type="Proteomes" id="UP000637720"/>
    </source>
</evidence>
<dbReference type="PROSITE" id="PS00588">
    <property type="entry name" value="FLAGELLA_BB_ROD"/>
    <property type="match status" value="1"/>
</dbReference>
<comment type="subunit">
    <text evidence="6">The basal body constitutes a major portion of the flagellar organelle and consists of a number of rings mounted on a central rod.</text>
</comment>
<dbReference type="PANTHER" id="PTHR30435:SF12">
    <property type="entry name" value="FLAGELLAR BASAL BODY ROD PROTEIN FLGB"/>
    <property type="match status" value="1"/>
</dbReference>
<feature type="domain" description="Flagellar basal body rod protein N-terminal" evidence="7">
    <location>
        <begin position="10"/>
        <end position="39"/>
    </location>
</feature>
<keyword evidence="8" id="KW-0282">Flagellum</keyword>
<evidence type="ECO:0000313" key="8">
    <source>
        <dbReference type="EMBL" id="GGJ97958.1"/>
    </source>
</evidence>
<keyword evidence="9" id="KW-1185">Reference proteome</keyword>
<name>A0A8J3B614_9BACI</name>
<keyword evidence="4 6" id="KW-0975">Bacterial flagellum</keyword>
<evidence type="ECO:0000256" key="4">
    <source>
        <dbReference type="ARBA" id="ARBA00023143"/>
    </source>
</evidence>
<comment type="function">
    <text evidence="5 6">Structural component of flagellum, the bacterial motility apparatus. Part of the rod structure of flagellar basal body.</text>
</comment>
<dbReference type="Proteomes" id="UP000637720">
    <property type="component" value="Unassembled WGS sequence"/>
</dbReference>
<dbReference type="InterPro" id="IPR001444">
    <property type="entry name" value="Flag_bb_rod_N"/>
</dbReference>
<protein>
    <recommendedName>
        <fullName evidence="3 6">Flagellar basal body rod protein FlgB</fullName>
    </recommendedName>
</protein>
<dbReference type="InterPro" id="IPR019776">
    <property type="entry name" value="Flagellar_basal_body_rod_CS"/>
</dbReference>
<dbReference type="NCBIfam" id="TIGR01396">
    <property type="entry name" value="FlgB"/>
    <property type="match status" value="1"/>
</dbReference>
<dbReference type="EMBL" id="BMOF01000014">
    <property type="protein sequence ID" value="GGJ97958.1"/>
    <property type="molecule type" value="Genomic_DNA"/>
</dbReference>
<sequence>MDVFQNRMLSTLEQAMNAAMLRQRVIANNLANVETPGFKAADVAFERLLAEALARPGSSFVGVRTDPRHLPIGARESMVAPRIVPAVHTRMRHDGNNVDVDAEMANLARNALWYQALVQSTQHYLDQLRTVIGEGRR</sequence>
<keyword evidence="8" id="KW-0966">Cell projection</keyword>
<reference evidence="8" key="1">
    <citation type="journal article" date="2014" name="Int. J. Syst. Evol. Microbiol.">
        <title>Complete genome sequence of Corynebacterium casei LMG S-19264T (=DSM 44701T), isolated from a smear-ripened cheese.</title>
        <authorList>
            <consortium name="US DOE Joint Genome Institute (JGI-PGF)"/>
            <person name="Walter F."/>
            <person name="Albersmeier A."/>
            <person name="Kalinowski J."/>
            <person name="Ruckert C."/>
        </authorList>
    </citation>
    <scope>NUCLEOTIDE SEQUENCE</scope>
    <source>
        <strain evidence="8">JCM 14719</strain>
    </source>
</reference>
<evidence type="ECO:0000256" key="6">
    <source>
        <dbReference type="PIRNR" id="PIRNR002889"/>
    </source>
</evidence>
<gene>
    <name evidence="8" type="ORF">GCM10007043_09870</name>
</gene>
<dbReference type="PIRSF" id="PIRSF002889">
    <property type="entry name" value="Rod_FlgB"/>
    <property type="match status" value="1"/>
</dbReference>
<comment type="subcellular location">
    <subcellularLocation>
        <location evidence="1 6">Bacterial flagellum basal body</location>
    </subcellularLocation>
</comment>
<reference evidence="8" key="2">
    <citation type="submission" date="2020-09" db="EMBL/GenBank/DDBJ databases">
        <authorList>
            <person name="Sun Q."/>
            <person name="Ohkuma M."/>
        </authorList>
    </citation>
    <scope>NUCLEOTIDE SEQUENCE</scope>
    <source>
        <strain evidence="8">JCM 14719</strain>
    </source>
</reference>
<evidence type="ECO:0000256" key="3">
    <source>
        <dbReference type="ARBA" id="ARBA00014376"/>
    </source>
</evidence>
<dbReference type="Pfam" id="PF00460">
    <property type="entry name" value="Flg_bb_rod"/>
    <property type="match status" value="1"/>
</dbReference>